<gene>
    <name evidence="4" type="ORF">LCGC14_0101690</name>
</gene>
<proteinExistence type="predicted"/>
<dbReference type="PROSITE" id="PS51462">
    <property type="entry name" value="NUDIX"/>
    <property type="match status" value="1"/>
</dbReference>
<dbReference type="InterPro" id="IPR015797">
    <property type="entry name" value="NUDIX_hydrolase-like_dom_sf"/>
</dbReference>
<dbReference type="PANTHER" id="PTHR43046:SF2">
    <property type="entry name" value="8-OXO-DGTP DIPHOSPHATASE-RELATED"/>
    <property type="match status" value="1"/>
</dbReference>
<dbReference type="CDD" id="cd02883">
    <property type="entry name" value="NUDIX_Hydrolase"/>
    <property type="match status" value="1"/>
</dbReference>
<organism evidence="4">
    <name type="scientific">marine sediment metagenome</name>
    <dbReference type="NCBI Taxonomy" id="412755"/>
    <lineage>
        <taxon>unclassified sequences</taxon>
        <taxon>metagenomes</taxon>
        <taxon>ecological metagenomes</taxon>
    </lineage>
</organism>
<dbReference type="Gene3D" id="3.90.79.10">
    <property type="entry name" value="Nucleoside Triphosphate Pyrophosphohydrolase"/>
    <property type="match status" value="1"/>
</dbReference>
<name>A0A0F9VF84_9ZZZZ</name>
<dbReference type="EMBL" id="LAZR01000029">
    <property type="protein sequence ID" value="KKO02720.1"/>
    <property type="molecule type" value="Genomic_DNA"/>
</dbReference>
<dbReference type="InterPro" id="IPR020084">
    <property type="entry name" value="NUDIX_hydrolase_CS"/>
</dbReference>
<evidence type="ECO:0000256" key="2">
    <source>
        <dbReference type="ARBA" id="ARBA00022801"/>
    </source>
</evidence>
<dbReference type="PROSITE" id="PS00893">
    <property type="entry name" value="NUDIX_BOX"/>
    <property type="match status" value="1"/>
</dbReference>
<sequence length="152" mass="17664">MEDLEIEDFINLGVVANNRKEVLIIRRVIQETGNDGSILTWAFPGGRQKLKETRTECVKREILAETGYDVESIKEISLRSHPHFDVFIVYHYCRLIKPKSIAKPSEPHEVAEIKWVQPEEIKKLFTTNIDPKVARELGIKGEEDYSKRKKFL</sequence>
<evidence type="ECO:0000313" key="4">
    <source>
        <dbReference type="EMBL" id="KKO02720.1"/>
    </source>
</evidence>
<dbReference type="InterPro" id="IPR000086">
    <property type="entry name" value="NUDIX_hydrolase_dom"/>
</dbReference>
<dbReference type="GO" id="GO:0016787">
    <property type="term" value="F:hydrolase activity"/>
    <property type="evidence" value="ECO:0007669"/>
    <property type="project" value="UniProtKB-KW"/>
</dbReference>
<dbReference type="SUPFAM" id="SSF55811">
    <property type="entry name" value="Nudix"/>
    <property type="match status" value="1"/>
</dbReference>
<evidence type="ECO:0000259" key="3">
    <source>
        <dbReference type="PROSITE" id="PS51462"/>
    </source>
</evidence>
<keyword evidence="2" id="KW-0378">Hydrolase</keyword>
<dbReference type="AlphaFoldDB" id="A0A0F9VF84"/>
<comment type="cofactor">
    <cofactor evidence="1">
        <name>Mg(2+)</name>
        <dbReference type="ChEBI" id="CHEBI:18420"/>
    </cofactor>
</comment>
<dbReference type="PANTHER" id="PTHR43046">
    <property type="entry name" value="GDP-MANNOSE MANNOSYL HYDROLASE"/>
    <property type="match status" value="1"/>
</dbReference>
<dbReference type="Pfam" id="PF00293">
    <property type="entry name" value="NUDIX"/>
    <property type="match status" value="1"/>
</dbReference>
<reference evidence="4" key="1">
    <citation type="journal article" date="2015" name="Nature">
        <title>Complex archaea that bridge the gap between prokaryotes and eukaryotes.</title>
        <authorList>
            <person name="Spang A."/>
            <person name="Saw J.H."/>
            <person name="Jorgensen S.L."/>
            <person name="Zaremba-Niedzwiedzka K."/>
            <person name="Martijn J."/>
            <person name="Lind A.E."/>
            <person name="van Eijk R."/>
            <person name="Schleper C."/>
            <person name="Guy L."/>
            <person name="Ettema T.J."/>
        </authorList>
    </citation>
    <scope>NUCLEOTIDE SEQUENCE</scope>
</reference>
<evidence type="ECO:0000256" key="1">
    <source>
        <dbReference type="ARBA" id="ARBA00001946"/>
    </source>
</evidence>
<comment type="caution">
    <text evidence="4">The sequence shown here is derived from an EMBL/GenBank/DDBJ whole genome shotgun (WGS) entry which is preliminary data.</text>
</comment>
<accession>A0A0F9VF84</accession>
<protein>
    <recommendedName>
        <fullName evidence="3">Nudix hydrolase domain-containing protein</fullName>
    </recommendedName>
</protein>
<feature type="domain" description="Nudix hydrolase" evidence="3">
    <location>
        <begin position="7"/>
        <end position="139"/>
    </location>
</feature>